<name>Q6SFC7_9BACT</name>
<reference evidence="2" key="2">
    <citation type="submission" date="2003-12" db="EMBL/GenBank/DDBJ databases">
        <title>Monterey Bay Coastal Ocean Microbial Observatory environmental clone sequencing.</title>
        <authorList>
            <person name="DeLong E.F."/>
        </authorList>
    </citation>
    <scope>NUCLEOTIDE SEQUENCE</scope>
</reference>
<dbReference type="Pfam" id="PF04248">
    <property type="entry name" value="NTP_transf_9"/>
    <property type="match status" value="1"/>
</dbReference>
<proteinExistence type="predicted"/>
<feature type="domain" description="DUF427" evidence="1">
    <location>
        <begin position="39"/>
        <end position="129"/>
    </location>
</feature>
<dbReference type="AlphaFoldDB" id="Q6SFC7"/>
<dbReference type="EMBL" id="AY458648">
    <property type="protein sequence ID" value="AAR38293.1"/>
    <property type="molecule type" value="Genomic_DNA"/>
</dbReference>
<organism evidence="2">
    <name type="scientific">uncultured marine bacterium 581</name>
    <dbReference type="NCBI Taxonomy" id="257401"/>
    <lineage>
        <taxon>Bacteria</taxon>
        <taxon>environmental samples</taxon>
    </lineage>
</organism>
<protein>
    <recommendedName>
        <fullName evidence="1">DUF427 domain-containing protein</fullName>
    </recommendedName>
</protein>
<dbReference type="InterPro" id="IPR038694">
    <property type="entry name" value="DUF427_sf"/>
</dbReference>
<dbReference type="PANTHER" id="PTHR43058:SF1">
    <property type="entry name" value="DUF427 DOMAIN-CONTAINING PROTEIN"/>
    <property type="match status" value="1"/>
</dbReference>
<gene>
    <name evidence="2" type="ORF">MBMO_EBAC000-69B03.42</name>
</gene>
<reference evidence="2" key="1">
    <citation type="submission" date="2003-11" db="EMBL/GenBank/DDBJ databases">
        <authorList>
            <person name="Heidelberg J.F."/>
            <person name="Eisen J.A."/>
            <person name="Nelson W.C."/>
            <person name="DeLong E.F."/>
        </authorList>
    </citation>
    <scope>NUCLEOTIDE SEQUENCE</scope>
</reference>
<accession>Q6SFC7</accession>
<dbReference type="PANTHER" id="PTHR43058">
    <property type="entry name" value="SLR0655 PROTEIN"/>
    <property type="match status" value="1"/>
</dbReference>
<dbReference type="Gene3D" id="2.170.150.40">
    <property type="entry name" value="Domain of unknown function (DUF427)"/>
    <property type="match status" value="1"/>
</dbReference>
<evidence type="ECO:0000259" key="1">
    <source>
        <dbReference type="Pfam" id="PF04248"/>
    </source>
</evidence>
<evidence type="ECO:0000313" key="2">
    <source>
        <dbReference type="EMBL" id="AAR38293.1"/>
    </source>
</evidence>
<dbReference type="InterPro" id="IPR007361">
    <property type="entry name" value="DUF427"/>
</dbReference>
<sequence>MWEFTGKTRPEFALVPRDGQESVWDYPRPPALVPSDDQVDVAFNDLKLASSRRTLRVLETAHPPTYYIPEDDVNWEFLAAIARSSFCEWKGTANYFSMQRHSQQGAIAWQYRSPVASFAQLDGHVSFYPSLTDCCVNGERVIPQPGIFYGGWITSRVVGPFKGEPGTGHW</sequence>